<dbReference type="InterPro" id="IPR020904">
    <property type="entry name" value="Sc_DH/Rdtase_CS"/>
</dbReference>
<dbReference type="GO" id="GO:0047936">
    <property type="term" value="F:glucose 1-dehydrogenase [NAD(P)+] activity"/>
    <property type="evidence" value="ECO:0007669"/>
    <property type="project" value="UniProtKB-EC"/>
</dbReference>
<dbReference type="PROSITE" id="PS00061">
    <property type="entry name" value="ADH_SHORT"/>
    <property type="match status" value="1"/>
</dbReference>
<gene>
    <name evidence="3" type="ORF">EQG49_05320</name>
</gene>
<dbReference type="PANTHER" id="PTHR43639:SF1">
    <property type="entry name" value="SHORT-CHAIN DEHYDROGENASE_REDUCTASE FAMILY PROTEIN"/>
    <property type="match status" value="1"/>
</dbReference>
<name>A0A4P6YX68_9LACO</name>
<evidence type="ECO:0000313" key="3">
    <source>
        <dbReference type="EMBL" id="QBO37458.1"/>
    </source>
</evidence>
<dbReference type="GO" id="GO:0008206">
    <property type="term" value="P:bile acid metabolic process"/>
    <property type="evidence" value="ECO:0007669"/>
    <property type="project" value="UniProtKB-ARBA"/>
</dbReference>
<dbReference type="PRINTS" id="PR00080">
    <property type="entry name" value="SDRFAMILY"/>
</dbReference>
<dbReference type="RefSeq" id="WP_133364535.1">
    <property type="nucleotide sequence ID" value="NZ_CP037940.1"/>
</dbReference>
<proteinExistence type="inferred from homology"/>
<evidence type="ECO:0000256" key="1">
    <source>
        <dbReference type="ARBA" id="ARBA00006484"/>
    </source>
</evidence>
<accession>A0A4P6YX68</accession>
<sequence length="261" mass="28026">MYPDLAGKVAVVTGGSKGLGNAIVHRFAEEGMSVVINYNTDMNGAAQTVYEIEKLGGHAIAIKGGVETEEGNQALLDAALENFGGLDIWVSNAGFETQNHTHEVSLDEWNRQIAVNLTGPFLGAKAALNYWLPNNKPGNIINMSSIHELIPWPTYAAYTTSKGGLSMFNKTLAMEYAESNIRVNAIGPGAMDTPINAKRFEDSSVRQETESMIPMQKIGDPYDVADAAAWLASNQSKYVTGQTLFVDGGITLYEAFDGGKG</sequence>
<dbReference type="KEGG" id="wei:EQG49_05320"/>
<dbReference type="Pfam" id="PF13561">
    <property type="entry name" value="adh_short_C2"/>
    <property type="match status" value="1"/>
</dbReference>
<evidence type="ECO:0000256" key="2">
    <source>
        <dbReference type="ARBA" id="ARBA00023002"/>
    </source>
</evidence>
<dbReference type="SUPFAM" id="SSF51735">
    <property type="entry name" value="NAD(P)-binding Rossmann-fold domains"/>
    <property type="match status" value="1"/>
</dbReference>
<comment type="similarity">
    <text evidence="1">Belongs to the short-chain dehydrogenases/reductases (SDR) family.</text>
</comment>
<dbReference type="OrthoDB" id="9805904at2"/>
<keyword evidence="2 3" id="KW-0560">Oxidoreductase</keyword>
<dbReference type="NCBIfam" id="NF005559">
    <property type="entry name" value="PRK07231.1"/>
    <property type="match status" value="1"/>
</dbReference>
<dbReference type="EC" id="1.1.1.47" evidence="3"/>
<dbReference type="InterPro" id="IPR036291">
    <property type="entry name" value="NAD(P)-bd_dom_sf"/>
</dbReference>
<dbReference type="AlphaFoldDB" id="A0A4P6YX68"/>
<dbReference type="PRINTS" id="PR00081">
    <property type="entry name" value="GDHRDH"/>
</dbReference>
<dbReference type="Proteomes" id="UP000292886">
    <property type="component" value="Chromosome"/>
</dbReference>
<protein>
    <submittedName>
        <fullName evidence="3">Glucose 1-dehydrogenase</fullName>
        <ecNumber evidence="3">1.1.1.47</ecNumber>
    </submittedName>
</protein>
<organism evidence="3 4">
    <name type="scientific">Periweissella cryptocerci</name>
    <dbReference type="NCBI Taxonomy" id="2506420"/>
    <lineage>
        <taxon>Bacteria</taxon>
        <taxon>Bacillati</taxon>
        <taxon>Bacillota</taxon>
        <taxon>Bacilli</taxon>
        <taxon>Lactobacillales</taxon>
        <taxon>Lactobacillaceae</taxon>
        <taxon>Periweissella</taxon>
    </lineage>
</organism>
<dbReference type="FunFam" id="3.40.50.720:FF:000084">
    <property type="entry name" value="Short-chain dehydrogenase reductase"/>
    <property type="match status" value="1"/>
</dbReference>
<keyword evidence="4" id="KW-1185">Reference proteome</keyword>
<evidence type="ECO:0000313" key="4">
    <source>
        <dbReference type="Proteomes" id="UP000292886"/>
    </source>
</evidence>
<dbReference type="InterPro" id="IPR002347">
    <property type="entry name" value="SDR_fam"/>
</dbReference>
<dbReference type="EMBL" id="CP037940">
    <property type="protein sequence ID" value="QBO37458.1"/>
    <property type="molecule type" value="Genomic_DNA"/>
</dbReference>
<dbReference type="PANTHER" id="PTHR43639">
    <property type="entry name" value="OXIDOREDUCTASE, SHORT-CHAIN DEHYDROGENASE/REDUCTASE FAMILY (AFU_ORTHOLOGUE AFUA_5G02870)"/>
    <property type="match status" value="1"/>
</dbReference>
<dbReference type="Gene3D" id="3.40.50.720">
    <property type="entry name" value="NAD(P)-binding Rossmann-like Domain"/>
    <property type="match status" value="1"/>
</dbReference>
<reference evidence="4" key="1">
    <citation type="submission" date="2019-03" db="EMBL/GenBank/DDBJ databases">
        <title>Weissella sp. 26KH-42 Genome sequencing.</title>
        <authorList>
            <person name="Heo J."/>
            <person name="Kim S.-J."/>
            <person name="Kim J.-S."/>
            <person name="Hong S.-B."/>
            <person name="Kwon S.-W."/>
        </authorList>
    </citation>
    <scope>NUCLEOTIDE SEQUENCE [LARGE SCALE GENOMIC DNA]</scope>
    <source>
        <strain evidence="4">26KH-42</strain>
    </source>
</reference>